<sequence length="668" mass="75135">MEIMIADYSGFCFGVKRAMEIVENLIRKKEKAFTLGPLIHNPQVVERLKCSGIIAADLSDIKEGNVIIRTHGVEPDLTKQLESRPVNIIDCTCPHVKRVHNLAQDISNRGYLTVIIGDHNHPEVEGIKGYCNGDVKVIENAEEAKNFYTTKKVGIIVQTTQTKENIEEIMSVLRSKLDIEIFNNTRCKATQQRQEAAADLARNVDIMLVIGGKNSSNTKKLAQVCQNVGASVYHIETAEELKKSWFKYSDKVGITAGASTPDWIIKEVISKMDEFNKEMNNQETVKKEEEGELNYENTFTDLKEDTIVEGTVVKVDNNEVLVNIGYKSDGIIPINELSDIAFESPEDIIKVGDKIQVYIMKLEDEDGNVVLSKKKADIINTWNYIEDIYNHQGDLEGIVTEVVKGGVLVDINGIKGFIPASHLDLRYVPDLNVFVGKKLKLHILELDRNKNRIVLSRKYVLEREREELKEKTWASIEEGQTVKGVVKRLTGFGAFVDIGGVDGLIHISDLAWQKIKHPSEIVKEEQEVEVLVLKVDKERERISLGLKQIMPNPWDELDEKYTIGSIIEGKVVKLVNFGAFVEVAPGVEGLVHISQISQEHIANPEDVLKEGDSVKVKILDVDTKGKRMSLSIKEAQYKESQENIKMYEKPKENGITIGEMVGDLFDEK</sequence>
<feature type="binding site" evidence="5">
    <location>
        <position position="40"/>
    </location>
    <ligand>
        <name>(2E)-4-hydroxy-3-methylbut-2-enyl diphosphate</name>
        <dbReference type="ChEBI" id="CHEBI:128753"/>
    </ligand>
</feature>
<dbReference type="NCBIfam" id="NF002187">
    <property type="entry name" value="PRK01045.1-1"/>
    <property type="match status" value="1"/>
</dbReference>
<evidence type="ECO:0000256" key="4">
    <source>
        <dbReference type="ARBA" id="ARBA00023014"/>
    </source>
</evidence>
<dbReference type="HOGENOM" id="CLU_015805_3_1_9"/>
<dbReference type="STRING" id="1209989.TepRe1_1342"/>
<dbReference type="EC" id="1.17.7.4" evidence="5"/>
<dbReference type="UniPathway" id="UPA00056">
    <property type="reaction ID" value="UER00097"/>
</dbReference>
<feature type="binding site" evidence="5">
    <location>
        <position position="71"/>
    </location>
    <ligand>
        <name>dimethylallyl diphosphate</name>
        <dbReference type="ChEBI" id="CHEBI:57623"/>
    </ligand>
</feature>
<dbReference type="OrthoDB" id="9804077at2"/>
<feature type="binding site" evidence="5">
    <location>
        <position position="40"/>
    </location>
    <ligand>
        <name>isopentenyl diphosphate</name>
        <dbReference type="ChEBI" id="CHEBI:128769"/>
    </ligand>
</feature>
<dbReference type="Gene3D" id="2.40.50.140">
    <property type="entry name" value="Nucleic acid-binding proteins"/>
    <property type="match status" value="4"/>
</dbReference>
<feature type="binding site" evidence="5">
    <location>
        <position position="12"/>
    </location>
    <ligand>
        <name>[4Fe-4S] cluster</name>
        <dbReference type="ChEBI" id="CHEBI:49883"/>
    </ligand>
</feature>
<feature type="binding site" evidence="5">
    <location>
        <position position="217"/>
    </location>
    <ligand>
        <name>dimethylallyl diphosphate</name>
        <dbReference type="ChEBI" id="CHEBI:57623"/>
    </ligand>
</feature>
<name>F4LUW2_TEPAE</name>
<keyword evidence="5 8" id="KW-0560">Oxidoreductase</keyword>
<feature type="binding site" evidence="5">
    <location>
        <position position="121"/>
    </location>
    <ligand>
        <name>(2E)-4-hydroxy-3-methylbut-2-enyl diphosphate</name>
        <dbReference type="ChEBI" id="CHEBI:128753"/>
    </ligand>
</feature>
<feature type="binding site" evidence="5">
    <location>
        <position position="215"/>
    </location>
    <ligand>
        <name>(2E)-4-hydroxy-3-methylbut-2-enyl diphosphate</name>
        <dbReference type="ChEBI" id="CHEBI:128753"/>
    </ligand>
</feature>
<dbReference type="GO" id="GO:0051745">
    <property type="term" value="F:4-hydroxy-3-methylbut-2-enyl diphosphate reductase activity"/>
    <property type="evidence" value="ECO:0007669"/>
    <property type="project" value="UniProtKB-UniRule"/>
</dbReference>
<dbReference type="CDD" id="cd05688">
    <property type="entry name" value="S1_RPS1_repeat_ec3"/>
    <property type="match status" value="1"/>
</dbReference>
<dbReference type="AlphaFoldDB" id="F4LUW2"/>
<protein>
    <recommendedName>
        <fullName evidence="5">4-hydroxy-3-methylbut-2-enyl diphosphate reductase</fullName>
        <shortName evidence="5">HMBPP reductase</shortName>
        <ecNumber evidence="5">1.17.7.4</ecNumber>
    </recommendedName>
</protein>
<evidence type="ECO:0000256" key="5">
    <source>
        <dbReference type="HAMAP-Rule" id="MF_00191"/>
    </source>
</evidence>
<feature type="domain" description="S1 motif" evidence="7">
    <location>
        <begin position="479"/>
        <end position="547"/>
    </location>
</feature>
<dbReference type="eggNOG" id="COG0539">
    <property type="taxonomic scope" value="Bacteria"/>
</dbReference>
<comment type="pathway">
    <text evidence="5">Isoprenoid biosynthesis; dimethylallyl diphosphate biosynthesis; dimethylallyl diphosphate from (2E)-4-hydroxy-3-methylbutenyl diphosphate: step 1/1.</text>
</comment>
<dbReference type="CDD" id="cd04465">
    <property type="entry name" value="S1_RPS1_repeat_ec2_hs2"/>
    <property type="match status" value="1"/>
</dbReference>
<dbReference type="GO" id="GO:0051539">
    <property type="term" value="F:4 iron, 4 sulfur cluster binding"/>
    <property type="evidence" value="ECO:0007669"/>
    <property type="project" value="UniProtKB-UniRule"/>
</dbReference>
<dbReference type="SUPFAM" id="SSF50249">
    <property type="entry name" value="Nucleic acid-binding proteins"/>
    <property type="match status" value="4"/>
</dbReference>
<dbReference type="UniPathway" id="UPA00059">
    <property type="reaction ID" value="UER00105"/>
</dbReference>
<reference evidence="9" key="1">
    <citation type="journal article" date="2013" name="Genome Announc.">
        <title>First genome sequence of a syntrophic acetate-oxidizing bacterium, Tepidanaerobacter acetatoxydans strain Re1.</title>
        <authorList>
            <person name="Manzoor S."/>
            <person name="Bongcam-Rudloff E."/>
            <person name="Schnurer A."/>
            <person name="Muller B."/>
        </authorList>
    </citation>
    <scope>NUCLEOTIDE SEQUENCE [LARGE SCALE GENOMIC DNA]</scope>
    <source>
        <strain evidence="9">Re1</strain>
    </source>
</reference>
<evidence type="ECO:0000256" key="6">
    <source>
        <dbReference type="SAM" id="Coils"/>
    </source>
</evidence>
<feature type="binding site" evidence="5">
    <location>
        <position position="216"/>
    </location>
    <ligand>
        <name>dimethylallyl diphosphate</name>
        <dbReference type="ChEBI" id="CHEBI:57623"/>
    </ligand>
</feature>
<dbReference type="SMART" id="SM00316">
    <property type="entry name" value="S1"/>
    <property type="match status" value="4"/>
</dbReference>
<dbReference type="GO" id="GO:0019288">
    <property type="term" value="P:isopentenyl diphosphate biosynthetic process, methylerythritol 4-phosphate pathway"/>
    <property type="evidence" value="ECO:0007669"/>
    <property type="project" value="UniProtKB-UniRule"/>
</dbReference>
<evidence type="ECO:0000313" key="8">
    <source>
        <dbReference type="EMBL" id="CCP26199.1"/>
    </source>
</evidence>
<dbReference type="GO" id="GO:0050992">
    <property type="term" value="P:dimethylallyl diphosphate biosynthetic process"/>
    <property type="evidence" value="ECO:0007669"/>
    <property type="project" value="UniProtKB-UniRule"/>
</dbReference>
<evidence type="ECO:0000313" key="9">
    <source>
        <dbReference type="Proteomes" id="UP000010802"/>
    </source>
</evidence>
<keyword evidence="6" id="KW-0175">Coiled coil</keyword>
<feature type="binding site" evidence="5">
    <location>
        <position position="121"/>
    </location>
    <ligand>
        <name>dimethylallyl diphosphate</name>
        <dbReference type="ChEBI" id="CHEBI:57623"/>
    </ligand>
</feature>
<dbReference type="Pfam" id="PF02401">
    <property type="entry name" value="LYTB"/>
    <property type="match status" value="1"/>
</dbReference>
<dbReference type="PROSITE" id="PS50126">
    <property type="entry name" value="S1"/>
    <property type="match status" value="4"/>
</dbReference>
<dbReference type="NCBIfam" id="NF005208">
    <property type="entry name" value="PRK06676.1"/>
    <property type="match status" value="1"/>
</dbReference>
<feature type="binding site" evidence="5">
    <location>
        <position position="215"/>
    </location>
    <ligand>
        <name>dimethylallyl diphosphate</name>
        <dbReference type="ChEBI" id="CHEBI:57623"/>
    </ligand>
</feature>
<accession>F4LUW2</accession>
<feature type="binding site" evidence="5">
    <location>
        <position position="216"/>
    </location>
    <ligand>
        <name>isopentenyl diphosphate</name>
        <dbReference type="ChEBI" id="CHEBI:128769"/>
    </ligand>
</feature>
<feature type="binding site" evidence="5">
    <location>
        <position position="259"/>
    </location>
    <ligand>
        <name>(2E)-4-hydroxy-3-methylbut-2-enyl diphosphate</name>
        <dbReference type="ChEBI" id="CHEBI:128753"/>
    </ligand>
</feature>
<dbReference type="GO" id="GO:0005737">
    <property type="term" value="C:cytoplasm"/>
    <property type="evidence" value="ECO:0007669"/>
    <property type="project" value="UniProtKB-ARBA"/>
</dbReference>
<feature type="binding site" evidence="5">
    <location>
        <position position="217"/>
    </location>
    <ligand>
        <name>isopentenyl diphosphate</name>
        <dbReference type="ChEBI" id="CHEBI:128769"/>
    </ligand>
</feature>
<feature type="binding site" evidence="5">
    <location>
        <position position="259"/>
    </location>
    <ligand>
        <name>dimethylallyl diphosphate</name>
        <dbReference type="ChEBI" id="CHEBI:57623"/>
    </ligand>
</feature>
<dbReference type="Gene3D" id="3.40.1010.20">
    <property type="entry name" value="4-hydroxy-3-methylbut-2-enyl diphosphate reductase, catalytic domain"/>
    <property type="match status" value="2"/>
</dbReference>
<feature type="binding site" evidence="5">
    <location>
        <position position="259"/>
    </location>
    <ligand>
        <name>isopentenyl diphosphate</name>
        <dbReference type="ChEBI" id="CHEBI:128769"/>
    </ligand>
</feature>
<feature type="domain" description="S1 motif" evidence="7">
    <location>
        <begin position="305"/>
        <end position="374"/>
    </location>
</feature>
<dbReference type="eggNOG" id="COG0761">
    <property type="taxonomic scope" value="Bacteria"/>
</dbReference>
<gene>
    <name evidence="5 8" type="primary">ispH</name>
    <name evidence="8" type="ordered locus">TEPIRE1_1454</name>
</gene>
<keyword evidence="1 5" id="KW-0004">4Fe-4S</keyword>
<dbReference type="NCBIfam" id="TIGR00216">
    <property type="entry name" value="ispH_lytB"/>
    <property type="match status" value="1"/>
</dbReference>
<proteinExistence type="inferred from homology"/>
<keyword evidence="5" id="KW-0414">Isoprene biosynthesis</keyword>
<feature type="binding site" evidence="5">
    <location>
        <position position="71"/>
    </location>
    <ligand>
        <name>(2E)-4-hydroxy-3-methylbut-2-enyl diphosphate</name>
        <dbReference type="ChEBI" id="CHEBI:128753"/>
    </ligand>
</feature>
<feature type="coiled-coil region" evidence="6">
    <location>
        <begin position="265"/>
        <end position="292"/>
    </location>
</feature>
<comment type="catalytic activity">
    <reaction evidence="5">
        <text>dimethylallyl diphosphate + 2 oxidized [2Fe-2S]-[ferredoxin] + H2O = (2E)-4-hydroxy-3-methylbut-2-enyl diphosphate + 2 reduced [2Fe-2S]-[ferredoxin] + 2 H(+)</text>
        <dbReference type="Rhea" id="RHEA:24825"/>
        <dbReference type="Rhea" id="RHEA-COMP:10000"/>
        <dbReference type="Rhea" id="RHEA-COMP:10001"/>
        <dbReference type="ChEBI" id="CHEBI:15377"/>
        <dbReference type="ChEBI" id="CHEBI:15378"/>
        <dbReference type="ChEBI" id="CHEBI:33737"/>
        <dbReference type="ChEBI" id="CHEBI:33738"/>
        <dbReference type="ChEBI" id="CHEBI:57623"/>
        <dbReference type="ChEBI" id="CHEBI:128753"/>
        <dbReference type="EC" id="1.17.7.4"/>
    </reaction>
</comment>
<feature type="domain" description="S1 motif" evidence="7">
    <location>
        <begin position="392"/>
        <end position="458"/>
    </location>
</feature>
<keyword evidence="2 5" id="KW-0479">Metal-binding</keyword>
<dbReference type="GO" id="GO:0016114">
    <property type="term" value="P:terpenoid biosynthetic process"/>
    <property type="evidence" value="ECO:0007669"/>
    <property type="project" value="UniProtKB-UniRule"/>
</dbReference>
<keyword evidence="3 5" id="KW-0408">Iron</keyword>
<evidence type="ECO:0000256" key="2">
    <source>
        <dbReference type="ARBA" id="ARBA00022723"/>
    </source>
</evidence>
<dbReference type="KEGG" id="tae:TepiRe1_1454"/>
<keyword evidence="4 5" id="KW-0411">Iron-sulfur</keyword>
<dbReference type="EMBL" id="HF563609">
    <property type="protein sequence ID" value="CCP26199.1"/>
    <property type="molecule type" value="Genomic_DNA"/>
</dbReference>
<dbReference type="InterPro" id="IPR035104">
    <property type="entry name" value="Ribosomal_protein_S1-like"/>
</dbReference>
<keyword evidence="9" id="KW-1185">Reference proteome</keyword>
<dbReference type="InterPro" id="IPR003451">
    <property type="entry name" value="LytB/IspH"/>
</dbReference>
<feature type="binding site" evidence="5">
    <location>
        <position position="159"/>
    </location>
    <ligand>
        <name>(2E)-4-hydroxy-3-methylbut-2-enyl diphosphate</name>
        <dbReference type="ChEBI" id="CHEBI:128753"/>
    </ligand>
</feature>
<feature type="binding site" evidence="5">
    <location>
        <position position="215"/>
    </location>
    <ligand>
        <name>isopentenyl diphosphate</name>
        <dbReference type="ChEBI" id="CHEBI:128769"/>
    </ligand>
</feature>
<dbReference type="CDD" id="cd13944">
    <property type="entry name" value="lytB_ispH"/>
    <property type="match status" value="1"/>
</dbReference>
<dbReference type="PANTHER" id="PTHR30426">
    <property type="entry name" value="4-HYDROXY-3-METHYLBUT-2-ENYL DIPHOSPHATE REDUCTASE"/>
    <property type="match status" value="1"/>
</dbReference>
<dbReference type="GO" id="GO:0003729">
    <property type="term" value="F:mRNA binding"/>
    <property type="evidence" value="ECO:0007669"/>
    <property type="project" value="UniProtKB-ARBA"/>
</dbReference>
<feature type="binding site" evidence="5">
    <location>
        <position position="93"/>
    </location>
    <ligand>
        <name>[4Fe-4S] cluster</name>
        <dbReference type="ChEBI" id="CHEBI:49883"/>
    </ligand>
</feature>
<dbReference type="Gene3D" id="3.40.50.11270">
    <property type="match status" value="1"/>
</dbReference>
<comment type="catalytic activity">
    <reaction evidence="5">
        <text>isopentenyl diphosphate + 2 oxidized [2Fe-2S]-[ferredoxin] + H2O = (2E)-4-hydroxy-3-methylbut-2-enyl diphosphate + 2 reduced [2Fe-2S]-[ferredoxin] + 2 H(+)</text>
        <dbReference type="Rhea" id="RHEA:24488"/>
        <dbReference type="Rhea" id="RHEA-COMP:10000"/>
        <dbReference type="Rhea" id="RHEA-COMP:10001"/>
        <dbReference type="ChEBI" id="CHEBI:15377"/>
        <dbReference type="ChEBI" id="CHEBI:15378"/>
        <dbReference type="ChEBI" id="CHEBI:33737"/>
        <dbReference type="ChEBI" id="CHEBI:33738"/>
        <dbReference type="ChEBI" id="CHEBI:128753"/>
        <dbReference type="ChEBI" id="CHEBI:128769"/>
        <dbReference type="EC" id="1.17.7.4"/>
    </reaction>
</comment>
<comment type="similarity">
    <text evidence="5">Belongs to the IspH family.</text>
</comment>
<feature type="domain" description="S1 motif" evidence="7">
    <location>
        <begin position="564"/>
        <end position="633"/>
    </location>
</feature>
<dbReference type="PANTHER" id="PTHR30426:SF0">
    <property type="entry name" value="4-HYDROXY-3-METHYLBUT-2-ENYL DIPHOSPHATE REDUCTASE"/>
    <property type="match status" value="1"/>
</dbReference>
<evidence type="ECO:0000256" key="1">
    <source>
        <dbReference type="ARBA" id="ARBA00022485"/>
    </source>
</evidence>
<organism evidence="8 9">
    <name type="scientific">Tepidanaerobacter acetatoxydans (strain DSM 21804 / JCM 16047 / Re1)</name>
    <dbReference type="NCBI Taxonomy" id="1209989"/>
    <lineage>
        <taxon>Bacteria</taxon>
        <taxon>Bacillati</taxon>
        <taxon>Bacillota</taxon>
        <taxon>Clostridia</taxon>
        <taxon>Thermosediminibacterales</taxon>
        <taxon>Tepidanaerobacteraceae</taxon>
        <taxon>Tepidanaerobacter</taxon>
    </lineage>
</organism>
<dbReference type="InterPro" id="IPR012340">
    <property type="entry name" value="NA-bd_OB-fold"/>
</dbReference>
<comment type="cofactor">
    <cofactor evidence="5">
        <name>[4Fe-4S] cluster</name>
        <dbReference type="ChEBI" id="CHEBI:49883"/>
    </cofactor>
    <text evidence="5">Binds 1 [4Fe-4S] cluster per subunit.</text>
</comment>
<feature type="binding site" evidence="5">
    <location>
        <position position="71"/>
    </location>
    <ligand>
        <name>isopentenyl diphosphate</name>
        <dbReference type="ChEBI" id="CHEBI:128769"/>
    </ligand>
</feature>
<dbReference type="NCBIfam" id="NF000907">
    <property type="entry name" value="PRK00087.1"/>
    <property type="match status" value="1"/>
</dbReference>
<evidence type="ECO:0000256" key="3">
    <source>
        <dbReference type="ARBA" id="ARBA00023004"/>
    </source>
</evidence>
<dbReference type="Proteomes" id="UP000010802">
    <property type="component" value="Chromosome"/>
</dbReference>
<comment type="pathway">
    <text evidence="5">Isoprenoid biosynthesis; isopentenyl diphosphate biosynthesis via DXP pathway; isopentenyl diphosphate from 1-deoxy-D-xylulose 5-phosphate: step 6/6.</text>
</comment>
<dbReference type="PRINTS" id="PR00681">
    <property type="entry name" value="RIBOSOMALS1"/>
</dbReference>
<dbReference type="InterPro" id="IPR003029">
    <property type="entry name" value="S1_domain"/>
</dbReference>
<dbReference type="KEGG" id="tep:TepRe1_1342"/>
<dbReference type="Pfam" id="PF00575">
    <property type="entry name" value="S1"/>
    <property type="match status" value="4"/>
</dbReference>
<dbReference type="CDD" id="cd05692">
    <property type="entry name" value="S1_RPS1_repeat_hs4"/>
    <property type="match status" value="1"/>
</dbReference>
<feature type="binding site" evidence="5">
    <location>
        <position position="187"/>
    </location>
    <ligand>
        <name>[4Fe-4S] cluster</name>
        <dbReference type="ChEBI" id="CHEBI:49883"/>
    </ligand>
</feature>
<evidence type="ECO:0000259" key="7">
    <source>
        <dbReference type="PROSITE" id="PS50126"/>
    </source>
</evidence>
<dbReference type="PATRIC" id="fig|1209989.3.peg.1644"/>
<dbReference type="FunFam" id="2.40.50.140:FF:000051">
    <property type="entry name" value="RNA-binding transcriptional accessory protein"/>
    <property type="match status" value="2"/>
</dbReference>
<feature type="binding site" evidence="5">
    <location>
        <position position="217"/>
    </location>
    <ligand>
        <name>(2E)-4-hydroxy-3-methylbut-2-enyl diphosphate</name>
        <dbReference type="ChEBI" id="CHEBI:128753"/>
    </ligand>
</feature>
<dbReference type="HAMAP" id="MF_00191">
    <property type="entry name" value="IspH"/>
    <property type="match status" value="1"/>
</dbReference>
<accession>L0S166</accession>
<comment type="function">
    <text evidence="5">Catalyzes the conversion of 1-hydroxy-2-methyl-2-(E)-butenyl 4-diphosphate (HMBPP) into a mixture of isopentenyl diphosphate (IPP) and dimethylallyl diphosphate (DMAPP). Acts in the terminal step of the DOXP/MEP pathway for isoprenoid precursor biosynthesis.</text>
</comment>
<feature type="active site" description="Proton donor" evidence="5">
    <location>
        <position position="123"/>
    </location>
</feature>
<feature type="binding site" evidence="5">
    <location>
        <position position="216"/>
    </location>
    <ligand>
        <name>(2E)-4-hydroxy-3-methylbut-2-enyl diphosphate</name>
        <dbReference type="ChEBI" id="CHEBI:128753"/>
    </ligand>
</feature>
<feature type="binding site" evidence="5">
    <location>
        <position position="40"/>
    </location>
    <ligand>
        <name>dimethylallyl diphosphate</name>
        <dbReference type="ChEBI" id="CHEBI:57623"/>
    </ligand>
</feature>
<dbReference type="GO" id="GO:0046872">
    <property type="term" value="F:metal ion binding"/>
    <property type="evidence" value="ECO:0007669"/>
    <property type="project" value="UniProtKB-KW"/>
</dbReference>
<feature type="binding site" evidence="5">
    <location>
        <position position="121"/>
    </location>
    <ligand>
        <name>isopentenyl diphosphate</name>
        <dbReference type="ChEBI" id="CHEBI:128769"/>
    </ligand>
</feature>
<dbReference type="CDD" id="cd05687">
    <property type="entry name" value="S1_RPS1_repeat_ec1_hs1"/>
    <property type="match status" value="1"/>
</dbReference>